<dbReference type="AlphaFoldDB" id="U3IJS1"/>
<comment type="catalytic activity">
    <reaction evidence="9 10">
        <text>an alpha-D-Man-(1-&gt;2)-alpha-D-Man-(1-&gt;2)-alpha-D-Man-(1-&gt;3)-[alpha-D-Man-(1-&gt;6)]-beta-D-Man-(1-&gt;4)-beta-D-GlcNAc-(1-&gt;4)-alpha-D-GlcNAc-diphospho-di-trans,poly-cis-dolichol + a di-trans,poly-cis-dolichyl beta-D-mannosyl phosphate = an alpha-D-Man-(1-&gt;2)-alpha-D-Man-(1-&gt;2)-alpha-D-Man-(1-&gt;3)-[alpha-D-Man-(1-&gt;3)-alpha-D-Man-(1-&gt;6)]-beta-D-Man-(1-&gt;4)-beta-D-GlcNAc-(1-&gt;4)-alpha-D-GlcNAc-diphospho-di-trans,poly-cis-dolichol + a di-trans,poly-cis-dolichyl phosphate + H(+)</text>
        <dbReference type="Rhea" id="RHEA:29527"/>
        <dbReference type="Rhea" id="RHEA-COMP:19498"/>
        <dbReference type="Rhea" id="RHEA-COMP:19501"/>
        <dbReference type="Rhea" id="RHEA-COMP:19516"/>
        <dbReference type="Rhea" id="RHEA-COMP:19517"/>
        <dbReference type="ChEBI" id="CHEBI:15378"/>
        <dbReference type="ChEBI" id="CHEBI:57683"/>
        <dbReference type="ChEBI" id="CHEBI:58211"/>
        <dbReference type="ChEBI" id="CHEBI:132515"/>
        <dbReference type="ChEBI" id="CHEBI:132516"/>
        <dbReference type="EC" id="2.4.1.258"/>
    </reaction>
    <physiologicalReaction direction="left-to-right" evidence="9 10">
        <dbReference type="Rhea" id="RHEA:29528"/>
    </physiologicalReaction>
</comment>
<keyword evidence="6 10" id="KW-0256">Endoplasmic reticulum</keyword>
<evidence type="ECO:0000313" key="12">
    <source>
        <dbReference type="Ensembl" id="ENSAPLP00000007493.2"/>
    </source>
</evidence>
<organism evidence="12 13">
    <name type="scientific">Anas platyrhynchos platyrhynchos</name>
    <name type="common">Northern mallard</name>
    <dbReference type="NCBI Taxonomy" id="8840"/>
    <lineage>
        <taxon>Eukaryota</taxon>
        <taxon>Metazoa</taxon>
        <taxon>Chordata</taxon>
        <taxon>Craniata</taxon>
        <taxon>Vertebrata</taxon>
        <taxon>Euteleostomi</taxon>
        <taxon>Archelosauria</taxon>
        <taxon>Archosauria</taxon>
        <taxon>Dinosauria</taxon>
        <taxon>Saurischia</taxon>
        <taxon>Theropoda</taxon>
        <taxon>Coelurosauria</taxon>
        <taxon>Aves</taxon>
        <taxon>Neognathae</taxon>
        <taxon>Galloanserae</taxon>
        <taxon>Anseriformes</taxon>
        <taxon>Anatidae</taxon>
        <taxon>Anatinae</taxon>
        <taxon>Anas</taxon>
    </lineage>
</organism>
<dbReference type="PANTHER" id="PTHR12646">
    <property type="entry name" value="NOT56 - RELATED"/>
    <property type="match status" value="1"/>
</dbReference>
<reference evidence="12" key="2">
    <citation type="submission" date="2025-08" db="UniProtKB">
        <authorList>
            <consortium name="Ensembl"/>
        </authorList>
    </citation>
    <scope>IDENTIFICATION</scope>
</reference>
<evidence type="ECO:0000256" key="1">
    <source>
        <dbReference type="ARBA" id="ARBA00004477"/>
    </source>
</evidence>
<dbReference type="HOGENOM" id="CLU_035382_0_0_1"/>
<evidence type="ECO:0000313" key="13">
    <source>
        <dbReference type="Proteomes" id="UP000016666"/>
    </source>
</evidence>
<evidence type="ECO:0000256" key="7">
    <source>
        <dbReference type="ARBA" id="ARBA00022989"/>
    </source>
</evidence>
<evidence type="ECO:0000256" key="9">
    <source>
        <dbReference type="ARBA" id="ARBA00049506"/>
    </source>
</evidence>
<feature type="transmembrane region" description="Helical" evidence="10">
    <location>
        <begin position="218"/>
        <end position="236"/>
    </location>
</feature>
<gene>
    <name evidence="12" type="primary">ALG3</name>
</gene>
<comment type="pathway">
    <text evidence="2 10">Protein modification; protein glycosylation.</text>
</comment>
<comment type="subcellular location">
    <subcellularLocation>
        <location evidence="1 10">Endoplasmic reticulum membrane</location>
        <topology evidence="1 10">Multi-pass membrane protein</topology>
    </subcellularLocation>
</comment>
<dbReference type="Ensembl" id="ENSAPLT00000008156.2">
    <property type="protein sequence ID" value="ENSAPLP00000007493.2"/>
    <property type="gene ID" value="ENSAPLG00000007856.2"/>
</dbReference>
<dbReference type="GO" id="GO:0052925">
    <property type="term" value="F:dol-P-Man:Man(5)GlcNAc(2)-PP-Dol alpha-1,3-mannosyltransferase activity"/>
    <property type="evidence" value="ECO:0007669"/>
    <property type="project" value="UniProtKB-EC"/>
</dbReference>
<sequence length="493" mass="54030">MSAWRSTSSPASTSSTSSWSSASTAEPTRCPGGLLGVEGVVWGWGRGGWGSGVSYWWPPWPLGVLHVPWWPPGGLRVPWWSPCLLVASMSPVASVSPGGLHVPLVVSMSPGGLLVVSVSPGGLRVSWWPPGGLHVPLVVSESPGGLLVISVSPGRLLVASVSPGGLRVPLVAFMSPGGLYMSPDGLRVPPSPRKVPPYVFFFMCCASYRIHSIFVLRLFNDPVAMAILFLAINLFLEERWSWGCLLFSLAVSVKMNILLFAPGLLFLLLKRFGLLGCIPKLCICALLQVLLGLPFLLANPVGYLSRSFDLGRQFQFKWTVNWRFLPEEVFHSRVFHALLLLAHLAGLGLFALHRWHRSGESILSLLKDPADRKHPSPPLSVNKIVFVLFSSNFLGVCCSRSLHYQFYVWYFHTLPYLLWCTPTAKLAHMPKVLLLGVIELCWNTYPSTVCSSLSLHICHGLVLLQLWYGTAPLPAPHAPQPGKKPAPFSKKAR</sequence>
<reference evidence="12" key="3">
    <citation type="submission" date="2025-09" db="UniProtKB">
        <authorList>
            <consortium name="Ensembl"/>
        </authorList>
    </citation>
    <scope>IDENTIFICATION</scope>
</reference>
<protein>
    <recommendedName>
        <fullName evidence="10">Dol-P-Man:Man(5)GlcNAc(2)-PP-Dol alpha-1,3-mannosyltransferase</fullName>
        <ecNumber evidence="10">2.4.1.258</ecNumber>
    </recommendedName>
    <alternativeName>
        <fullName evidence="10">Dol-P-Man-dependent alpha(1-3)-mannosyltransferase</fullName>
    </alternativeName>
</protein>
<accession>U3IJS1</accession>
<feature type="transmembrane region" description="Helical" evidence="10">
    <location>
        <begin position="242"/>
        <end position="269"/>
    </location>
</feature>
<feature type="transmembrane region" description="Helical" evidence="10">
    <location>
        <begin position="281"/>
        <end position="298"/>
    </location>
</feature>
<dbReference type="Pfam" id="PF05208">
    <property type="entry name" value="ALG3"/>
    <property type="match status" value="1"/>
</dbReference>
<comment type="function">
    <text evidence="10">Dol-P-Man:Man(5)GlcNAc(2)-PP-Dol alpha-1,3-mannosyltransferase that operates in the biosynthetic pathway of dolichol-linked oligosaccharides, the glycan precursors employed in protein asparagine (N)-glycosylation. The assembly of dolichol-linked oligosaccharides begins on the cytosolic side of the endoplasmic reticulum membrane and finishes in its lumen. The sequential addition of sugars to dolichol pyrophosphate produces dolichol-linked oligosaccharides containing fourteen sugars, including two GlcNAcs, nine mannoses and three glucoses. Once assembled, the oligosaccharide is transferred from the lipid to nascent proteins by oligosaccharyltransferases. In the lumen of the endoplasmic reticulum, adds the first dolichyl beta-D-mannosyl phosphate derived mannose in an alpha-1,3 linkage to Man(5)GlcNAc(2)-PP-dolichol to produce Man(6)GlcNAc(2)-PP-dolichol.</text>
</comment>
<evidence type="ECO:0000256" key="11">
    <source>
        <dbReference type="SAM" id="MobiDB-lite"/>
    </source>
</evidence>
<feature type="transmembrane region" description="Helical" evidence="10">
    <location>
        <begin position="334"/>
        <end position="352"/>
    </location>
</feature>
<dbReference type="PANTHER" id="PTHR12646:SF0">
    <property type="entry name" value="DOL-P-MAN:MAN(5)GLCNAC(2)-PP-DOL ALPHA-1,3-MANNOSYLTRANSFERASE"/>
    <property type="match status" value="1"/>
</dbReference>
<dbReference type="GO" id="GO:0006488">
    <property type="term" value="P:dolichol-linked oligosaccharide biosynthetic process"/>
    <property type="evidence" value="ECO:0007669"/>
    <property type="project" value="Ensembl"/>
</dbReference>
<feature type="region of interest" description="Disordered" evidence="11">
    <location>
        <begin position="1"/>
        <end position="27"/>
    </location>
</feature>
<evidence type="ECO:0000256" key="3">
    <source>
        <dbReference type="ARBA" id="ARBA00022676"/>
    </source>
</evidence>
<evidence type="ECO:0000256" key="6">
    <source>
        <dbReference type="ARBA" id="ARBA00022824"/>
    </source>
</evidence>
<dbReference type="EC" id="2.4.1.258" evidence="10"/>
<dbReference type="Proteomes" id="UP000016666">
    <property type="component" value="Unassembled WGS sequence"/>
</dbReference>
<evidence type="ECO:0000256" key="5">
    <source>
        <dbReference type="ARBA" id="ARBA00022692"/>
    </source>
</evidence>
<feature type="compositionally biased region" description="Low complexity" evidence="11">
    <location>
        <begin position="1"/>
        <end position="25"/>
    </location>
</feature>
<evidence type="ECO:0000256" key="4">
    <source>
        <dbReference type="ARBA" id="ARBA00022679"/>
    </source>
</evidence>
<dbReference type="UniPathway" id="UPA00378"/>
<name>U3IJS1_ANAPP</name>
<keyword evidence="8 10" id="KW-0472">Membrane</keyword>
<keyword evidence="4 10" id="KW-0808">Transferase</keyword>
<keyword evidence="13" id="KW-1185">Reference proteome</keyword>
<reference evidence="13" key="1">
    <citation type="submission" date="2017-10" db="EMBL/GenBank/DDBJ databases">
        <title>A new Pekin duck reference genome.</title>
        <authorList>
            <person name="Hou Z.-C."/>
            <person name="Zhou Z.-K."/>
            <person name="Zhu F."/>
            <person name="Hou S.-S."/>
        </authorList>
    </citation>
    <scope>NUCLEOTIDE SEQUENCE [LARGE SCALE GENOMIC DNA]</scope>
</reference>
<dbReference type="GeneTree" id="ENSGT00390000013904"/>
<proteinExistence type="predicted"/>
<keyword evidence="3 10" id="KW-0328">Glycosyltransferase</keyword>
<evidence type="ECO:0000256" key="8">
    <source>
        <dbReference type="ARBA" id="ARBA00023136"/>
    </source>
</evidence>
<evidence type="ECO:0000256" key="2">
    <source>
        <dbReference type="ARBA" id="ARBA00004922"/>
    </source>
</evidence>
<dbReference type="InterPro" id="IPR007873">
    <property type="entry name" value="Glycosyltransferase_ALG3"/>
</dbReference>
<dbReference type="STRING" id="8840.ENSAPLP00000007493"/>
<keyword evidence="5 10" id="KW-0812">Transmembrane</keyword>
<keyword evidence="7 10" id="KW-1133">Transmembrane helix</keyword>
<evidence type="ECO:0000256" key="10">
    <source>
        <dbReference type="RuleBase" id="RU364047"/>
    </source>
</evidence>
<dbReference type="GO" id="GO:0005789">
    <property type="term" value="C:endoplasmic reticulum membrane"/>
    <property type="evidence" value="ECO:0007669"/>
    <property type="project" value="UniProtKB-SubCell"/>
</dbReference>